<dbReference type="InterPro" id="IPR051054">
    <property type="entry name" value="SorC_transcr_regulators"/>
</dbReference>
<evidence type="ECO:0000256" key="4">
    <source>
        <dbReference type="ARBA" id="ARBA00023163"/>
    </source>
</evidence>
<feature type="domain" description="Sugar-binding" evidence="5">
    <location>
        <begin position="56"/>
        <end position="296"/>
    </location>
</feature>
<comment type="similarity">
    <text evidence="1">Belongs to the SorC transcriptional regulatory family.</text>
</comment>
<evidence type="ECO:0000313" key="8">
    <source>
        <dbReference type="Proteomes" id="UP000272706"/>
    </source>
</evidence>
<keyword evidence="3" id="KW-0238">DNA-binding</keyword>
<dbReference type="Gene3D" id="3.40.50.1360">
    <property type="match status" value="1"/>
</dbReference>
<dbReference type="RefSeq" id="WP_120011752.1">
    <property type="nucleotide sequence ID" value="NZ_QZWZ01000001.1"/>
</dbReference>
<keyword evidence="2" id="KW-0805">Transcription regulation</keyword>
<evidence type="ECO:0000313" key="7">
    <source>
        <dbReference type="EMBL" id="RJT42406.1"/>
    </source>
</evidence>
<dbReference type="EMBL" id="QZWZ01000001">
    <property type="protein sequence ID" value="RJT42406.1"/>
    <property type="molecule type" value="Genomic_DNA"/>
</dbReference>
<proteinExistence type="inferred from homology"/>
<dbReference type="Gene3D" id="1.10.10.60">
    <property type="entry name" value="Homeodomain-like"/>
    <property type="match status" value="1"/>
</dbReference>
<dbReference type="PANTHER" id="PTHR34294">
    <property type="entry name" value="TRANSCRIPTIONAL REGULATOR-RELATED"/>
    <property type="match status" value="1"/>
</dbReference>
<feature type="domain" description="Transposase IS30-like HTH" evidence="6">
    <location>
        <begin position="7"/>
        <end position="36"/>
    </location>
</feature>
<name>A0A3A5L9R1_9HYPH</name>
<keyword evidence="4" id="KW-0804">Transcription</keyword>
<evidence type="ECO:0000259" key="6">
    <source>
        <dbReference type="Pfam" id="PF13936"/>
    </source>
</evidence>
<dbReference type="Pfam" id="PF04198">
    <property type="entry name" value="Sugar-bind"/>
    <property type="match status" value="1"/>
</dbReference>
<dbReference type="GO" id="GO:0003677">
    <property type="term" value="F:DNA binding"/>
    <property type="evidence" value="ECO:0007669"/>
    <property type="project" value="UniProtKB-KW"/>
</dbReference>
<dbReference type="Proteomes" id="UP000272706">
    <property type="component" value="Unassembled WGS sequence"/>
</dbReference>
<dbReference type="SUPFAM" id="SSF100950">
    <property type="entry name" value="NagB/RpiA/CoA transferase-like"/>
    <property type="match status" value="1"/>
</dbReference>
<dbReference type="InterPro" id="IPR025246">
    <property type="entry name" value="IS30-like_HTH"/>
</dbReference>
<keyword evidence="8" id="KW-1185">Reference proteome</keyword>
<dbReference type="OrthoDB" id="9808171at2"/>
<reference evidence="7 8" key="1">
    <citation type="submission" date="2018-09" db="EMBL/GenBank/DDBJ databases">
        <title>Mesorhizobium carmichaelinearum sp. nov. isolated from Carmichaelinea spp. root nodules in New Zealand.</title>
        <authorList>
            <person name="De Meyer S.E."/>
        </authorList>
    </citation>
    <scope>NUCLEOTIDE SEQUENCE [LARGE SCALE GENOMIC DNA]</scope>
    <source>
        <strain evidence="7 8">ICMP19557</strain>
    </source>
</reference>
<evidence type="ECO:0000256" key="3">
    <source>
        <dbReference type="ARBA" id="ARBA00023125"/>
    </source>
</evidence>
<dbReference type="InterPro" id="IPR009057">
    <property type="entry name" value="Homeodomain-like_sf"/>
</dbReference>
<evidence type="ECO:0000256" key="2">
    <source>
        <dbReference type="ARBA" id="ARBA00023015"/>
    </source>
</evidence>
<protein>
    <submittedName>
        <fullName evidence="7">Winged helix-turn-helix transcriptional regulator</fullName>
    </submittedName>
</protein>
<dbReference type="PANTHER" id="PTHR34294:SF1">
    <property type="entry name" value="TRANSCRIPTIONAL REGULATOR LSRR"/>
    <property type="match status" value="1"/>
</dbReference>
<evidence type="ECO:0000256" key="1">
    <source>
        <dbReference type="ARBA" id="ARBA00010466"/>
    </source>
</evidence>
<dbReference type="GO" id="GO:0030246">
    <property type="term" value="F:carbohydrate binding"/>
    <property type="evidence" value="ECO:0007669"/>
    <property type="project" value="InterPro"/>
</dbReference>
<dbReference type="InterPro" id="IPR007324">
    <property type="entry name" value="Sugar-bd_dom_put"/>
</dbReference>
<comment type="caution">
    <text evidence="7">The sequence shown here is derived from an EMBL/GenBank/DDBJ whole genome shotgun (WGS) entry which is preliminary data.</text>
</comment>
<sequence>MLHTVAKLHYEAEMSQVDIARRLGVSTATISRLLQRARAEGIVRIEVLDIVTPEAATAQLIEGLGLRDAAVVETPAAGVLTALAAPLGGLLRQAELSAGSVVAIGWGRAIREVIRAGLPRIPGVLTVAATGGMQQQAAHFQINEFVRLAAEEFGGTPHFIHAPYLPSTELRDVFLGDAAISDSVALWDRTDVAIVGVGLPHAINPPEASAATLSEQALFQAAGDVLRHYFDAEGTLIAWEGESRMIAMTPAQLRAVPLVIGVAAGPEKATAIIGAARAKLINALITDTKTAQAILEALLPARAIPGKV</sequence>
<dbReference type="SUPFAM" id="SSF46689">
    <property type="entry name" value="Homeodomain-like"/>
    <property type="match status" value="1"/>
</dbReference>
<dbReference type="AlphaFoldDB" id="A0A3A5L9R1"/>
<evidence type="ECO:0000259" key="5">
    <source>
        <dbReference type="Pfam" id="PF04198"/>
    </source>
</evidence>
<gene>
    <name evidence="7" type="ORF">D3227_00580</name>
</gene>
<organism evidence="7 8">
    <name type="scientific">Mesorhizobium waimense</name>
    <dbReference type="NCBI Taxonomy" id="1300307"/>
    <lineage>
        <taxon>Bacteria</taxon>
        <taxon>Pseudomonadati</taxon>
        <taxon>Pseudomonadota</taxon>
        <taxon>Alphaproteobacteria</taxon>
        <taxon>Hyphomicrobiales</taxon>
        <taxon>Phyllobacteriaceae</taxon>
        <taxon>Mesorhizobium</taxon>
    </lineage>
</organism>
<accession>A0A3A5L9R1</accession>
<dbReference type="Pfam" id="PF13936">
    <property type="entry name" value="HTH_38"/>
    <property type="match status" value="1"/>
</dbReference>
<dbReference type="InterPro" id="IPR037171">
    <property type="entry name" value="NagB/RpiA_transferase-like"/>
</dbReference>